<evidence type="ECO:0000313" key="16">
    <source>
        <dbReference type="Proteomes" id="UP000006701"/>
    </source>
</evidence>
<dbReference type="GO" id="GO:0006013">
    <property type="term" value="P:mannose metabolic process"/>
    <property type="evidence" value="ECO:0007669"/>
    <property type="project" value="TreeGrafter"/>
</dbReference>
<keyword evidence="6 12" id="KW-0418">Kinase</keyword>
<comment type="similarity">
    <text evidence="3 12">Belongs to the hexokinase family.</text>
</comment>
<dbReference type="RefSeq" id="XP_001270158.1">
    <property type="nucleotide sequence ID" value="XM_001270157.1"/>
</dbReference>
<dbReference type="OMA" id="TNIRVCD"/>
<evidence type="ECO:0000256" key="6">
    <source>
        <dbReference type="ARBA" id="ARBA00022777"/>
    </source>
</evidence>
<comment type="catalytic activity">
    <reaction evidence="11">
        <text>D-glucose + ATP = D-glucose 6-phosphate + ADP + H(+)</text>
        <dbReference type="Rhea" id="RHEA:17825"/>
        <dbReference type="ChEBI" id="CHEBI:4167"/>
        <dbReference type="ChEBI" id="CHEBI:15378"/>
        <dbReference type="ChEBI" id="CHEBI:30616"/>
        <dbReference type="ChEBI" id="CHEBI:61548"/>
        <dbReference type="ChEBI" id="CHEBI:456216"/>
        <dbReference type="EC" id="2.7.1.1"/>
    </reaction>
    <physiologicalReaction direction="left-to-right" evidence="11">
        <dbReference type="Rhea" id="RHEA:17826"/>
    </physiologicalReaction>
</comment>
<dbReference type="AlphaFoldDB" id="A1CME5"/>
<keyword evidence="7 12" id="KW-0067">ATP-binding</keyword>
<evidence type="ECO:0000256" key="9">
    <source>
        <dbReference type="ARBA" id="ARBA00044613"/>
    </source>
</evidence>
<evidence type="ECO:0000259" key="14">
    <source>
        <dbReference type="Pfam" id="PF03727"/>
    </source>
</evidence>
<dbReference type="GO" id="GO:0005524">
    <property type="term" value="F:ATP binding"/>
    <property type="evidence" value="ECO:0007669"/>
    <property type="project" value="UniProtKB-UniRule"/>
</dbReference>
<proteinExistence type="inferred from homology"/>
<evidence type="ECO:0000256" key="10">
    <source>
        <dbReference type="ARBA" id="ARBA00047905"/>
    </source>
</evidence>
<dbReference type="STRING" id="344612.A1CME5"/>
<dbReference type="GO" id="GO:0001678">
    <property type="term" value="P:intracellular glucose homeostasis"/>
    <property type="evidence" value="ECO:0007669"/>
    <property type="project" value="InterPro"/>
</dbReference>
<gene>
    <name evidence="15" type="ORF">ACLA_096650</name>
</gene>
<evidence type="ECO:0000259" key="13">
    <source>
        <dbReference type="Pfam" id="PF00349"/>
    </source>
</evidence>
<evidence type="ECO:0000256" key="11">
    <source>
        <dbReference type="ARBA" id="ARBA00048160"/>
    </source>
</evidence>
<dbReference type="OrthoDB" id="419537at2759"/>
<dbReference type="FunFam" id="3.40.367.20:FF:000004">
    <property type="entry name" value="Phosphotransferase"/>
    <property type="match status" value="1"/>
</dbReference>
<feature type="domain" description="Hexokinase C-terminal" evidence="14">
    <location>
        <begin position="224"/>
        <end position="461"/>
    </location>
</feature>
<dbReference type="GO" id="GO:0019158">
    <property type="term" value="F:mannokinase activity"/>
    <property type="evidence" value="ECO:0007669"/>
    <property type="project" value="TreeGrafter"/>
</dbReference>
<dbReference type="KEGG" id="act:ACLA_096650"/>
<dbReference type="GO" id="GO:0006096">
    <property type="term" value="P:glycolytic process"/>
    <property type="evidence" value="ECO:0007669"/>
    <property type="project" value="UniProtKB-UniPathway"/>
</dbReference>
<accession>A1CME5</accession>
<evidence type="ECO:0000256" key="4">
    <source>
        <dbReference type="ARBA" id="ARBA00022679"/>
    </source>
</evidence>
<dbReference type="PANTHER" id="PTHR19443">
    <property type="entry name" value="HEXOKINASE"/>
    <property type="match status" value="1"/>
</dbReference>
<comment type="pathway">
    <text evidence="1">Carbohydrate degradation; glycolysis; D-glyceraldehyde 3-phosphate and glycerone phosphate from D-glucose: step 1/4.</text>
</comment>
<dbReference type="Proteomes" id="UP000006701">
    <property type="component" value="Unassembled WGS sequence"/>
</dbReference>
<evidence type="ECO:0000256" key="7">
    <source>
        <dbReference type="ARBA" id="ARBA00022840"/>
    </source>
</evidence>
<comment type="catalytic activity">
    <reaction evidence="9">
        <text>a D-hexose + ATP = a D-hexose 6-phosphate + ADP + H(+)</text>
        <dbReference type="Rhea" id="RHEA:22740"/>
        <dbReference type="ChEBI" id="CHEBI:4194"/>
        <dbReference type="ChEBI" id="CHEBI:15378"/>
        <dbReference type="ChEBI" id="CHEBI:30616"/>
        <dbReference type="ChEBI" id="CHEBI:229467"/>
        <dbReference type="ChEBI" id="CHEBI:456216"/>
        <dbReference type="EC" id="2.7.1.1"/>
    </reaction>
    <physiologicalReaction direction="left-to-right" evidence="9">
        <dbReference type="Rhea" id="RHEA:22741"/>
    </physiologicalReaction>
</comment>
<dbReference type="GO" id="GO:0005829">
    <property type="term" value="C:cytosol"/>
    <property type="evidence" value="ECO:0007669"/>
    <property type="project" value="TreeGrafter"/>
</dbReference>
<dbReference type="Gene3D" id="1.10.287.1250">
    <property type="match status" value="1"/>
</dbReference>
<keyword evidence="5 12" id="KW-0547">Nucleotide-binding</keyword>
<sequence length="474" mass="52022">MQAGIRSRPELVSGVPEDLVAALDLIEQSFNVDKFSLKRITDHFAAELEKGLTAEGGDIPMYVTWVMGYPTGKEEGRFLILDLGGTKLRIMDARLIGDGGGMDMTQQRFTVPDNIKVGMADDLWDYVAQCVQIFLETHPWNDERSDPLPLAFAFSYPIVQSSVKSGVLQRWTKDFSVSGVEGHDVVAQLESALERKKIPVKVAALTNDATGTLIASAYQDKEVKIGCISSTGCNAAYMEAIGSIPKTKDCGVPDDALVAINTEYGAFDNTRRVLPRTEYDKRLDRGSAHPGEQQFEKMVAGLYLGELIRLVILELYNSQLLFVGQNLGWLAEPRTIDTSFLSVLEEDISESMDDIRKALWSMGINAAPHELKVCRYLAELVGTRVARLFACGTAAICKKQGIERCHVGVDGSVFSHYASYGKRATQALREIFDTPAGSEDPIQYKYYPDGSGVGAALIAALAVERSDGVLLMRR</sequence>
<dbReference type="PRINTS" id="PR00475">
    <property type="entry name" value="HEXOKINASE"/>
</dbReference>
<evidence type="ECO:0000256" key="5">
    <source>
        <dbReference type="ARBA" id="ARBA00022741"/>
    </source>
</evidence>
<evidence type="ECO:0000256" key="8">
    <source>
        <dbReference type="ARBA" id="ARBA00023152"/>
    </source>
</evidence>
<name>A1CME5_ASPCL</name>
<feature type="domain" description="Hexokinase N-terminal" evidence="13">
    <location>
        <begin position="23"/>
        <end position="218"/>
    </location>
</feature>
<dbReference type="GeneID" id="4702325"/>
<dbReference type="EC" id="2.7.1.-" evidence="12"/>
<dbReference type="PROSITE" id="PS51748">
    <property type="entry name" value="HEXOKINASE_2"/>
    <property type="match status" value="1"/>
</dbReference>
<protein>
    <recommendedName>
        <fullName evidence="12">Phosphotransferase</fullName>
        <ecNumber evidence="12">2.7.1.-</ecNumber>
    </recommendedName>
</protein>
<dbReference type="GO" id="GO:0005739">
    <property type="term" value="C:mitochondrion"/>
    <property type="evidence" value="ECO:0007669"/>
    <property type="project" value="TreeGrafter"/>
</dbReference>
<dbReference type="GO" id="GO:0006006">
    <property type="term" value="P:glucose metabolic process"/>
    <property type="evidence" value="ECO:0007669"/>
    <property type="project" value="TreeGrafter"/>
</dbReference>
<dbReference type="EMBL" id="DS027058">
    <property type="protein sequence ID" value="EAW08732.1"/>
    <property type="molecule type" value="Genomic_DNA"/>
</dbReference>
<dbReference type="GO" id="GO:0008865">
    <property type="term" value="F:fructokinase activity"/>
    <property type="evidence" value="ECO:0007669"/>
    <property type="project" value="TreeGrafter"/>
</dbReference>
<dbReference type="eggNOG" id="KOG1369">
    <property type="taxonomic scope" value="Eukaryota"/>
</dbReference>
<keyword evidence="4 12" id="KW-0808">Transferase</keyword>
<keyword evidence="8 12" id="KW-0324">Glycolysis</keyword>
<comment type="catalytic activity">
    <reaction evidence="10">
        <text>D-fructose + ATP = D-fructose 6-phosphate + ADP + H(+)</text>
        <dbReference type="Rhea" id="RHEA:16125"/>
        <dbReference type="ChEBI" id="CHEBI:15378"/>
        <dbReference type="ChEBI" id="CHEBI:30616"/>
        <dbReference type="ChEBI" id="CHEBI:37721"/>
        <dbReference type="ChEBI" id="CHEBI:61527"/>
        <dbReference type="ChEBI" id="CHEBI:456216"/>
        <dbReference type="EC" id="2.7.1.1"/>
    </reaction>
    <physiologicalReaction direction="left-to-right" evidence="10">
        <dbReference type="Rhea" id="RHEA:16126"/>
    </physiologicalReaction>
</comment>
<dbReference type="GO" id="GO:0004340">
    <property type="term" value="F:glucokinase activity"/>
    <property type="evidence" value="ECO:0007669"/>
    <property type="project" value="TreeGrafter"/>
</dbReference>
<dbReference type="InterPro" id="IPR001312">
    <property type="entry name" value="Hexokinase"/>
</dbReference>
<dbReference type="VEuPathDB" id="FungiDB:ACLA_096650"/>
<evidence type="ECO:0000256" key="1">
    <source>
        <dbReference type="ARBA" id="ARBA00004888"/>
    </source>
</evidence>
<dbReference type="GO" id="GO:0005536">
    <property type="term" value="F:D-glucose binding"/>
    <property type="evidence" value="ECO:0007669"/>
    <property type="project" value="InterPro"/>
</dbReference>
<dbReference type="Pfam" id="PF00349">
    <property type="entry name" value="Hexokinase_1"/>
    <property type="match status" value="1"/>
</dbReference>
<dbReference type="Pfam" id="PF03727">
    <property type="entry name" value="Hexokinase_2"/>
    <property type="match status" value="1"/>
</dbReference>
<dbReference type="InterPro" id="IPR043129">
    <property type="entry name" value="ATPase_NBD"/>
</dbReference>
<dbReference type="InterPro" id="IPR022673">
    <property type="entry name" value="Hexokinase_C"/>
</dbReference>
<keyword evidence="16" id="KW-1185">Reference proteome</keyword>
<dbReference type="Gene3D" id="3.30.420.40">
    <property type="match status" value="1"/>
</dbReference>
<dbReference type="UniPathway" id="UPA00109">
    <property type="reaction ID" value="UER00180"/>
</dbReference>
<reference evidence="15 16" key="1">
    <citation type="journal article" date="2008" name="PLoS Genet.">
        <title>Genomic islands in the pathogenic filamentous fungus Aspergillus fumigatus.</title>
        <authorList>
            <person name="Fedorova N.D."/>
            <person name="Khaldi N."/>
            <person name="Joardar V.S."/>
            <person name="Maiti R."/>
            <person name="Amedeo P."/>
            <person name="Anderson M.J."/>
            <person name="Crabtree J."/>
            <person name="Silva J.C."/>
            <person name="Badger J.H."/>
            <person name="Albarraq A."/>
            <person name="Angiuoli S."/>
            <person name="Bussey H."/>
            <person name="Bowyer P."/>
            <person name="Cotty P.J."/>
            <person name="Dyer P.S."/>
            <person name="Egan A."/>
            <person name="Galens K."/>
            <person name="Fraser-Liggett C.M."/>
            <person name="Haas B.J."/>
            <person name="Inman J.M."/>
            <person name="Kent R."/>
            <person name="Lemieux S."/>
            <person name="Malavazi I."/>
            <person name="Orvis J."/>
            <person name="Roemer T."/>
            <person name="Ronning C.M."/>
            <person name="Sundaram J.P."/>
            <person name="Sutton G."/>
            <person name="Turner G."/>
            <person name="Venter J.C."/>
            <person name="White O.R."/>
            <person name="Whitty B.R."/>
            <person name="Youngman P."/>
            <person name="Wolfe K.H."/>
            <person name="Goldman G.H."/>
            <person name="Wortman J.R."/>
            <person name="Jiang B."/>
            <person name="Denning D.W."/>
            <person name="Nierman W.C."/>
        </authorList>
    </citation>
    <scope>NUCLEOTIDE SEQUENCE [LARGE SCALE GENOMIC DNA]</scope>
    <source>
        <strain evidence="16">ATCC 1007 / CBS 513.65 / DSM 816 / NCTC 3887 / NRRL 1</strain>
    </source>
</reference>
<dbReference type="Gene3D" id="3.40.367.20">
    <property type="match status" value="1"/>
</dbReference>
<dbReference type="PANTHER" id="PTHR19443:SF16">
    <property type="entry name" value="HEXOKINASE TYPE 1-RELATED"/>
    <property type="match status" value="1"/>
</dbReference>
<evidence type="ECO:0000256" key="2">
    <source>
        <dbReference type="ARBA" id="ARBA00005028"/>
    </source>
</evidence>
<dbReference type="FunFam" id="3.30.420.40:FF:000805">
    <property type="entry name" value="Hexokinase-2"/>
    <property type="match status" value="1"/>
</dbReference>
<comment type="pathway">
    <text evidence="2">Carbohydrate metabolism; hexose metabolism.</text>
</comment>
<evidence type="ECO:0000256" key="12">
    <source>
        <dbReference type="RuleBase" id="RU362007"/>
    </source>
</evidence>
<dbReference type="SUPFAM" id="SSF53067">
    <property type="entry name" value="Actin-like ATPase domain"/>
    <property type="match status" value="2"/>
</dbReference>
<dbReference type="InterPro" id="IPR022672">
    <property type="entry name" value="Hexokinase_N"/>
</dbReference>
<organism evidence="15 16">
    <name type="scientific">Aspergillus clavatus (strain ATCC 1007 / CBS 513.65 / DSM 816 / NCTC 3887 / NRRL 1 / QM 1276 / 107)</name>
    <dbReference type="NCBI Taxonomy" id="344612"/>
    <lineage>
        <taxon>Eukaryota</taxon>
        <taxon>Fungi</taxon>
        <taxon>Dikarya</taxon>
        <taxon>Ascomycota</taxon>
        <taxon>Pezizomycotina</taxon>
        <taxon>Eurotiomycetes</taxon>
        <taxon>Eurotiomycetidae</taxon>
        <taxon>Eurotiales</taxon>
        <taxon>Aspergillaceae</taxon>
        <taxon>Aspergillus</taxon>
        <taxon>Aspergillus subgen. Fumigati</taxon>
    </lineage>
</organism>
<evidence type="ECO:0000256" key="3">
    <source>
        <dbReference type="ARBA" id="ARBA00009225"/>
    </source>
</evidence>
<dbReference type="HOGENOM" id="CLU_014393_5_1_1"/>
<evidence type="ECO:0000313" key="15">
    <source>
        <dbReference type="EMBL" id="EAW08732.1"/>
    </source>
</evidence>